<organism evidence="1 2">
    <name type="scientific">Clostridioides difficile (strain CD196)</name>
    <name type="common">Peptoclostridium difficile</name>
    <dbReference type="NCBI Taxonomy" id="645462"/>
    <lineage>
        <taxon>Bacteria</taxon>
        <taxon>Bacillati</taxon>
        <taxon>Bacillota</taxon>
        <taxon>Clostridia</taxon>
        <taxon>Peptostreptococcales</taxon>
        <taxon>Peptostreptococcaceae</taxon>
        <taxon>Clostridioides</taxon>
    </lineage>
</organism>
<gene>
    <name evidence="1" type="ordered locus">CD196_1444</name>
</gene>
<proteinExistence type="predicted"/>
<dbReference type="HOGENOM" id="CLU_1228952_0_0_9"/>
<dbReference type="Proteomes" id="UP000002068">
    <property type="component" value="Chromosome"/>
</dbReference>
<dbReference type="KEGG" id="cdc:CD196_1444"/>
<name>A0A0H3NB94_CLODC</name>
<protein>
    <submittedName>
        <fullName evidence="1">Uncharacterized protein</fullName>
    </submittedName>
</protein>
<dbReference type="AlphaFoldDB" id="A0A0H3NB94"/>
<reference evidence="1 2" key="1">
    <citation type="journal article" date="2009" name="Genome Biol.">
        <title>Comparative genome and phenotypic analysis of Clostridium difficile 027 strains provides insight into the evolution of a hypervirulent bacterium.</title>
        <authorList>
            <person name="Stabler R.A."/>
            <person name="He M."/>
            <person name="Dawson L."/>
            <person name="Martin M."/>
            <person name="Valiente E."/>
            <person name="Corton C."/>
            <person name="Lawley T.D."/>
            <person name="Sebaihia M."/>
            <person name="Quail M.A."/>
            <person name="Rose G."/>
            <person name="Gerding D.N."/>
            <person name="Gibert M."/>
            <person name="Popoff M.R."/>
            <person name="Parkhill J."/>
            <person name="Dougan G."/>
            <person name="Wren B.W."/>
        </authorList>
    </citation>
    <scope>NUCLEOTIDE SEQUENCE [LARGE SCALE GENOMIC DNA]</scope>
    <source>
        <strain evidence="1 2">CD196</strain>
    </source>
</reference>
<accession>A0A0H3NB94</accession>
<dbReference type="EMBL" id="FN538970">
    <property type="protein sequence ID" value="CBA62775.1"/>
    <property type="molecule type" value="Genomic_DNA"/>
</dbReference>
<evidence type="ECO:0000313" key="2">
    <source>
        <dbReference type="Proteomes" id="UP000002068"/>
    </source>
</evidence>
<evidence type="ECO:0000313" key="1">
    <source>
        <dbReference type="EMBL" id="CBA62775.1"/>
    </source>
</evidence>
<sequence>MEFLWKKLINIINKIKQYRRNKKMKENNRIVSIGVDGEIDLTDKELEMVNNFKKVMNSINNKIGIDCGISLSDKDIEDNKNILDKIASKVAWHYKKMNFEHLEMDEKFFDDFTFKFMLKFFGDIEEDELIKYLTYIKEESNELSARERIFYKIVDTLDTIADIKIADQNKIEKEVGMCMGEDNYITYCIDEDLIKFYIKDEEELVIDKNSPLLYMLNTLFYEVHE</sequence>